<evidence type="ECO:0000256" key="7">
    <source>
        <dbReference type="PIRSR" id="PIRSR604254-1"/>
    </source>
</evidence>
<accession>A0A952KBV9</accession>
<evidence type="ECO:0000256" key="4">
    <source>
        <dbReference type="ARBA" id="ARBA00022692"/>
    </source>
</evidence>
<feature type="binding site" evidence="7">
    <location>
        <position position="192"/>
    </location>
    <ligand>
        <name>Zn(2+)</name>
        <dbReference type="ChEBI" id="CHEBI:29105"/>
    </ligand>
</feature>
<reference evidence="9" key="1">
    <citation type="submission" date="2020-06" db="EMBL/GenBank/DDBJ databases">
        <title>Stable isotope informed genome-resolved metagenomics uncovers potential trophic interactions in rhizosphere soil.</title>
        <authorList>
            <person name="Starr E.P."/>
            <person name="Shi S."/>
            <person name="Blazewicz S.J."/>
            <person name="Koch B.J."/>
            <person name="Probst A.J."/>
            <person name="Hungate B.A."/>
            <person name="Pett-Ridge J."/>
            <person name="Firestone M.K."/>
            <person name="Banfield J.F."/>
        </authorList>
    </citation>
    <scope>NUCLEOTIDE SEQUENCE</scope>
    <source>
        <strain evidence="9">YM_69_17</strain>
    </source>
</reference>
<keyword evidence="5 8" id="KW-1133">Transmembrane helix</keyword>
<name>A0A952KBV9_9PROT</name>
<keyword evidence="7" id="KW-0862">Zinc</keyword>
<dbReference type="GO" id="GO:0005886">
    <property type="term" value="C:plasma membrane"/>
    <property type="evidence" value="ECO:0007669"/>
    <property type="project" value="UniProtKB-SubCell"/>
</dbReference>
<keyword evidence="6 8" id="KW-0472">Membrane</keyword>
<feature type="transmembrane region" description="Helical" evidence="8">
    <location>
        <begin position="165"/>
        <end position="185"/>
    </location>
</feature>
<feature type="binding site" evidence="7">
    <location>
        <position position="70"/>
    </location>
    <ligand>
        <name>Zn(2+)</name>
        <dbReference type="ChEBI" id="CHEBI:29105"/>
    </ligand>
</feature>
<dbReference type="AlphaFoldDB" id="A0A952KBV9"/>
<evidence type="ECO:0000313" key="10">
    <source>
        <dbReference type="Proteomes" id="UP000700706"/>
    </source>
</evidence>
<feature type="transmembrane region" description="Helical" evidence="8">
    <location>
        <begin position="138"/>
        <end position="159"/>
    </location>
</feature>
<organism evidence="9 10">
    <name type="scientific">Inquilinus limosus</name>
    <dbReference type="NCBI Taxonomy" id="171674"/>
    <lineage>
        <taxon>Bacteria</taxon>
        <taxon>Pseudomonadati</taxon>
        <taxon>Pseudomonadota</taxon>
        <taxon>Alphaproteobacteria</taxon>
        <taxon>Rhodospirillales</taxon>
        <taxon>Rhodospirillaceae</taxon>
        <taxon>Inquilinus</taxon>
    </lineage>
</organism>
<dbReference type="PANTHER" id="PTHR20855:SF3">
    <property type="entry name" value="LD03007P"/>
    <property type="match status" value="1"/>
</dbReference>
<dbReference type="InterPro" id="IPR004254">
    <property type="entry name" value="AdipoR/HlyIII-related"/>
</dbReference>
<sequence>MTEGIVPHTETLAEEIANAVTHGIGAALAVAGLVVLLVLASLHGGALEIVSLAIYGATLVLTYVASTLLHAARSPGFKHACNLLDHASIYLLIAGTYTPFLLLGLRGAWGWALFAVIWALAVAGVVLRLAWRRYSRRVAVPLYLGMGWLILVAIGPVWSSLGGAAVGWILAGGLAYTAGVAFYVWDRLPFNHMVWHLFVLAGSALHFAGIMITVVPRG</sequence>
<dbReference type="Pfam" id="PF03006">
    <property type="entry name" value="HlyIII"/>
    <property type="match status" value="1"/>
</dbReference>
<evidence type="ECO:0000256" key="8">
    <source>
        <dbReference type="SAM" id="Phobius"/>
    </source>
</evidence>
<keyword evidence="3" id="KW-1003">Cell membrane</keyword>
<evidence type="ECO:0000256" key="6">
    <source>
        <dbReference type="ARBA" id="ARBA00023136"/>
    </source>
</evidence>
<feature type="binding site" evidence="7">
    <location>
        <position position="196"/>
    </location>
    <ligand>
        <name>Zn(2+)</name>
        <dbReference type="ChEBI" id="CHEBI:29105"/>
    </ligand>
</feature>
<feature type="transmembrane region" description="Helical" evidence="8">
    <location>
        <begin position="49"/>
        <end position="71"/>
    </location>
</feature>
<protein>
    <submittedName>
        <fullName evidence="9">Hemolysin III family protein</fullName>
    </submittedName>
</protein>
<dbReference type="PANTHER" id="PTHR20855">
    <property type="entry name" value="ADIPOR/PROGESTIN RECEPTOR-RELATED"/>
    <property type="match status" value="1"/>
</dbReference>
<keyword evidence="7" id="KW-0479">Metal-binding</keyword>
<evidence type="ECO:0000256" key="3">
    <source>
        <dbReference type="ARBA" id="ARBA00022475"/>
    </source>
</evidence>
<gene>
    <name evidence="9" type="ORF">JF625_03330</name>
</gene>
<evidence type="ECO:0000256" key="2">
    <source>
        <dbReference type="ARBA" id="ARBA00008488"/>
    </source>
</evidence>
<comment type="subcellular location">
    <subcellularLocation>
        <location evidence="1">Cell membrane</location>
        <topology evidence="1">Multi-pass membrane protein</topology>
    </subcellularLocation>
</comment>
<feature type="transmembrane region" description="Helical" evidence="8">
    <location>
        <begin position="108"/>
        <end position="131"/>
    </location>
</feature>
<evidence type="ECO:0000313" key="9">
    <source>
        <dbReference type="EMBL" id="MBW8724178.1"/>
    </source>
</evidence>
<dbReference type="GO" id="GO:0140911">
    <property type="term" value="F:pore-forming activity"/>
    <property type="evidence" value="ECO:0007669"/>
    <property type="project" value="InterPro"/>
</dbReference>
<dbReference type="Proteomes" id="UP000700706">
    <property type="component" value="Unassembled WGS sequence"/>
</dbReference>
<proteinExistence type="inferred from homology"/>
<dbReference type="NCBIfam" id="TIGR01065">
    <property type="entry name" value="hlyIII"/>
    <property type="match status" value="1"/>
</dbReference>
<comment type="caution">
    <text evidence="9">The sequence shown here is derived from an EMBL/GenBank/DDBJ whole genome shotgun (WGS) entry which is preliminary data.</text>
</comment>
<evidence type="ECO:0000256" key="5">
    <source>
        <dbReference type="ARBA" id="ARBA00022989"/>
    </source>
</evidence>
<dbReference type="InterPro" id="IPR005744">
    <property type="entry name" value="Hy-lIII"/>
</dbReference>
<dbReference type="GO" id="GO:0046872">
    <property type="term" value="F:metal ion binding"/>
    <property type="evidence" value="ECO:0007669"/>
    <property type="project" value="UniProtKB-KW"/>
</dbReference>
<feature type="transmembrane region" description="Helical" evidence="8">
    <location>
        <begin position="24"/>
        <end position="43"/>
    </location>
</feature>
<keyword evidence="4 8" id="KW-0812">Transmembrane</keyword>
<evidence type="ECO:0000256" key="1">
    <source>
        <dbReference type="ARBA" id="ARBA00004651"/>
    </source>
</evidence>
<feature type="transmembrane region" description="Helical" evidence="8">
    <location>
        <begin position="197"/>
        <end position="215"/>
    </location>
</feature>
<dbReference type="EMBL" id="JAEKLZ010000082">
    <property type="protein sequence ID" value="MBW8724178.1"/>
    <property type="molecule type" value="Genomic_DNA"/>
</dbReference>
<comment type="similarity">
    <text evidence="2">Belongs to the UPF0073 (Hly-III) family.</text>
</comment>